<accession>A0A2T8HK92</accession>
<evidence type="ECO:0000256" key="1">
    <source>
        <dbReference type="ARBA" id="ARBA00022729"/>
    </source>
</evidence>
<evidence type="ECO:0000259" key="2">
    <source>
        <dbReference type="Pfam" id="PF13205"/>
    </source>
</evidence>
<dbReference type="OrthoDB" id="9809989at2"/>
<reference evidence="3 4" key="1">
    <citation type="submission" date="2018-04" db="EMBL/GenBank/DDBJ databases">
        <title>Sphingobacterium cortibacter sp. nov.</title>
        <authorList>
            <person name="Li Y."/>
        </authorList>
    </citation>
    <scope>NUCLEOTIDE SEQUENCE [LARGE SCALE GENOMIC DNA]</scope>
    <source>
        <strain evidence="3 4">2c-3</strain>
    </source>
</reference>
<sequence length="561" mass="64593">MGSISKNNKSVLKRLKIALKQNIYLLLLAIVITTAFQQCANMSRPTGGPKDSIPPSVVSELPANFSTNFTERKIQITFDEFVKTTNQQKEFSVSPDMDIPAIFKIRKRTLHIELPDSLEVNTTYTINLGKGLVDFNEGNPILNYTYVFSTGPELDSLSIEGSVSNGFTQDFDPEKDKDINVILIPTSRDSIFGKKKASIFTTVDTSGTFRLQNLKEDTYRIYAIQEQNNDRTYNSPDEWIGFLQDSIVLRRDTAGIHLELSKGPVRNFRMLERKLESSGMALLVFNKILEQPTLRILDPVVMNGQAIPRFAPTNDSVRVYLPNLDFDSVKFELSDITGVLDTSVIRKPRNLKLDRAVTPRFSITNKVDRVKHIQLSAGTPLQQVDKSKVILVEDSIPRRNFQLQADSINPEMYHIRFNWRPKRNYELTLEEGAMQGYFEEVNKEEKIQFTMNEAESYGDIALTFNGLDTAQQYVIELISENKEKVFESQILPTNHQLAYRKYPTGKYSIRVIWDRNRNGKWDPADVWTMTYQEPIWYLDRTFTIRANWEQNETIDVRFNTR</sequence>
<keyword evidence="4" id="KW-1185">Reference proteome</keyword>
<protein>
    <recommendedName>
        <fullName evidence="2">SbsA Ig-like domain-containing protein</fullName>
    </recommendedName>
</protein>
<organism evidence="3 4">
    <name type="scientific">Sphingobacterium corticibacter</name>
    <dbReference type="NCBI Taxonomy" id="2171749"/>
    <lineage>
        <taxon>Bacteria</taxon>
        <taxon>Pseudomonadati</taxon>
        <taxon>Bacteroidota</taxon>
        <taxon>Sphingobacteriia</taxon>
        <taxon>Sphingobacteriales</taxon>
        <taxon>Sphingobacteriaceae</taxon>
        <taxon>Sphingobacterium</taxon>
    </lineage>
</organism>
<gene>
    <name evidence="3" type="ORF">DC487_07735</name>
</gene>
<dbReference type="Pfam" id="PF13205">
    <property type="entry name" value="Big_5"/>
    <property type="match status" value="1"/>
</dbReference>
<keyword evidence="1" id="KW-0732">Signal</keyword>
<name>A0A2T8HK92_9SPHI</name>
<evidence type="ECO:0000313" key="4">
    <source>
        <dbReference type="Proteomes" id="UP000245627"/>
    </source>
</evidence>
<dbReference type="InterPro" id="IPR032812">
    <property type="entry name" value="SbsA_Ig"/>
</dbReference>
<dbReference type="AlphaFoldDB" id="A0A2T8HK92"/>
<feature type="domain" description="SbsA Ig-like" evidence="2">
    <location>
        <begin position="51"/>
        <end position="150"/>
    </location>
</feature>
<dbReference type="Proteomes" id="UP000245627">
    <property type="component" value="Unassembled WGS sequence"/>
</dbReference>
<comment type="caution">
    <text evidence="3">The sequence shown here is derived from an EMBL/GenBank/DDBJ whole genome shotgun (WGS) entry which is preliminary data.</text>
</comment>
<proteinExistence type="predicted"/>
<evidence type="ECO:0000313" key="3">
    <source>
        <dbReference type="EMBL" id="PVH25815.1"/>
    </source>
</evidence>
<dbReference type="EMBL" id="QDKG01000002">
    <property type="protein sequence ID" value="PVH25815.1"/>
    <property type="molecule type" value="Genomic_DNA"/>
</dbReference>